<dbReference type="EMBL" id="JAEHOC010000003">
    <property type="protein sequence ID" value="KAG2443557.1"/>
    <property type="molecule type" value="Genomic_DNA"/>
</dbReference>
<evidence type="ECO:0008006" key="4">
    <source>
        <dbReference type="Google" id="ProtNLM"/>
    </source>
</evidence>
<feature type="region of interest" description="Disordered" evidence="1">
    <location>
        <begin position="15"/>
        <end position="34"/>
    </location>
</feature>
<dbReference type="Proteomes" id="UP000650467">
    <property type="component" value="Unassembled WGS sequence"/>
</dbReference>
<gene>
    <name evidence="2" type="ORF">HXX76_001909</name>
</gene>
<evidence type="ECO:0000313" key="2">
    <source>
        <dbReference type="EMBL" id="KAG2443557.1"/>
    </source>
</evidence>
<sequence>MARPAHVAFTGSSAVTVPPATSQDAPPAPANSSYVATAEAGSGAAAGPSSSPTTVSLACAGSSYITAVYSGGSEVDINLLGVRCSDGRGAAAGRYRPLELLGDVRTYTVEAPCPEGFDSVVVEHGSAWNEARTGSGISRFALRCSSAASHTSSSEAAEGNIRDSDSRFWTHIGAARIISMGGTLFAATEALVNARSGGSLRTCPDFSIVSQLTVAYVVTEHGTDIRRVDFYCSPRPPPPRDSSFFDIAARYGIALSALLGANPAVDASQPLAMYSNTQLTIPLMCGSSATQPPVHTISAKTCGTIATTFLSRNLNYLNTVNNGMCPSAATKVARGVRLCIAPPSAVTAVTGAGAGRVTTRRRLLLVPRAHGSNVRSGLSNGAASRRALLQATAADPASGGGGAV</sequence>
<name>A0A836B040_CHLIN</name>
<organism evidence="2 3">
    <name type="scientific">Chlamydomonas incerta</name>
    <dbReference type="NCBI Taxonomy" id="51695"/>
    <lineage>
        <taxon>Eukaryota</taxon>
        <taxon>Viridiplantae</taxon>
        <taxon>Chlorophyta</taxon>
        <taxon>core chlorophytes</taxon>
        <taxon>Chlorophyceae</taxon>
        <taxon>CS clade</taxon>
        <taxon>Chlamydomonadales</taxon>
        <taxon>Chlamydomonadaceae</taxon>
        <taxon>Chlamydomonas</taxon>
    </lineage>
</organism>
<keyword evidence="3" id="KW-1185">Reference proteome</keyword>
<evidence type="ECO:0000256" key="1">
    <source>
        <dbReference type="SAM" id="MobiDB-lite"/>
    </source>
</evidence>
<comment type="caution">
    <text evidence="2">The sequence shown here is derived from an EMBL/GenBank/DDBJ whole genome shotgun (WGS) entry which is preliminary data.</text>
</comment>
<reference evidence="2" key="1">
    <citation type="journal article" date="2020" name="bioRxiv">
        <title>Comparative genomics of Chlamydomonas.</title>
        <authorList>
            <person name="Craig R.J."/>
            <person name="Hasan A.R."/>
            <person name="Ness R.W."/>
            <person name="Keightley P.D."/>
        </authorList>
    </citation>
    <scope>NUCLEOTIDE SEQUENCE</scope>
    <source>
        <strain evidence="2">SAG 7.73</strain>
    </source>
</reference>
<dbReference type="AlphaFoldDB" id="A0A836B040"/>
<protein>
    <recommendedName>
        <fullName evidence="4">LysM domain-containing protein</fullName>
    </recommendedName>
</protein>
<dbReference type="OrthoDB" id="407355at2759"/>
<accession>A0A836B040</accession>
<evidence type="ECO:0000313" key="3">
    <source>
        <dbReference type="Proteomes" id="UP000650467"/>
    </source>
</evidence>
<proteinExistence type="predicted"/>